<proteinExistence type="predicted"/>
<evidence type="ECO:0000313" key="2">
    <source>
        <dbReference type="EMBL" id="CDF38356.1"/>
    </source>
</evidence>
<dbReference type="PRINTS" id="PR00622">
    <property type="entry name" value="HISTONEH3"/>
</dbReference>
<evidence type="ECO:0000256" key="1">
    <source>
        <dbReference type="SAM" id="MobiDB-lite"/>
    </source>
</evidence>
<dbReference type="GO" id="GO:0030527">
    <property type="term" value="F:structural constituent of chromatin"/>
    <property type="evidence" value="ECO:0007669"/>
    <property type="project" value="InterPro"/>
</dbReference>
<name>R7QLK7_CHOCR</name>
<reference evidence="3" key="1">
    <citation type="journal article" date="2013" name="Proc. Natl. Acad. Sci. U.S.A.">
        <title>Genome structure and metabolic features in the red seaweed Chondrus crispus shed light on evolution of the Archaeplastida.</title>
        <authorList>
            <person name="Collen J."/>
            <person name="Porcel B."/>
            <person name="Carre W."/>
            <person name="Ball S.G."/>
            <person name="Chaparro C."/>
            <person name="Tonon T."/>
            <person name="Barbeyron T."/>
            <person name="Michel G."/>
            <person name="Noel B."/>
            <person name="Valentin K."/>
            <person name="Elias M."/>
            <person name="Artiguenave F."/>
            <person name="Arun A."/>
            <person name="Aury J.M."/>
            <person name="Barbosa-Neto J.F."/>
            <person name="Bothwell J.H."/>
            <person name="Bouget F.Y."/>
            <person name="Brillet L."/>
            <person name="Cabello-Hurtado F."/>
            <person name="Capella-Gutierrez S."/>
            <person name="Charrier B."/>
            <person name="Cladiere L."/>
            <person name="Cock J.M."/>
            <person name="Coelho S.M."/>
            <person name="Colleoni C."/>
            <person name="Czjzek M."/>
            <person name="Da Silva C."/>
            <person name="Delage L."/>
            <person name="Denoeud F."/>
            <person name="Deschamps P."/>
            <person name="Dittami S.M."/>
            <person name="Gabaldon T."/>
            <person name="Gachon C.M."/>
            <person name="Groisillier A."/>
            <person name="Herve C."/>
            <person name="Jabbari K."/>
            <person name="Katinka M."/>
            <person name="Kloareg B."/>
            <person name="Kowalczyk N."/>
            <person name="Labadie K."/>
            <person name="Leblanc C."/>
            <person name="Lopez P.J."/>
            <person name="McLachlan D.H."/>
            <person name="Meslet-Cladiere L."/>
            <person name="Moustafa A."/>
            <person name="Nehr Z."/>
            <person name="Nyvall Collen P."/>
            <person name="Panaud O."/>
            <person name="Partensky F."/>
            <person name="Poulain J."/>
            <person name="Rensing S.A."/>
            <person name="Rousvoal S."/>
            <person name="Samson G."/>
            <person name="Symeonidi A."/>
            <person name="Weissenbach J."/>
            <person name="Zambounis A."/>
            <person name="Wincker P."/>
            <person name="Boyen C."/>
        </authorList>
    </citation>
    <scope>NUCLEOTIDE SEQUENCE [LARGE SCALE GENOMIC DNA]</scope>
    <source>
        <strain evidence="3">cv. Stackhouse</strain>
    </source>
</reference>
<dbReference type="GO" id="GO:0003677">
    <property type="term" value="F:DNA binding"/>
    <property type="evidence" value="ECO:0007669"/>
    <property type="project" value="InterPro"/>
</dbReference>
<dbReference type="Proteomes" id="UP000012073">
    <property type="component" value="Unassembled WGS sequence"/>
</dbReference>
<dbReference type="KEGG" id="ccp:CHC_T00000956001"/>
<protein>
    <submittedName>
        <fullName evidence="2">Uncharacterized protein</fullName>
    </submittedName>
</protein>
<keyword evidence="3" id="KW-1185">Reference proteome</keyword>
<accession>R7QLK7</accession>
<organism evidence="2 3">
    <name type="scientific">Chondrus crispus</name>
    <name type="common">Carrageen Irish moss</name>
    <name type="synonym">Polymorpha crispa</name>
    <dbReference type="NCBI Taxonomy" id="2769"/>
    <lineage>
        <taxon>Eukaryota</taxon>
        <taxon>Rhodophyta</taxon>
        <taxon>Florideophyceae</taxon>
        <taxon>Rhodymeniophycidae</taxon>
        <taxon>Gigartinales</taxon>
        <taxon>Gigartinaceae</taxon>
        <taxon>Chondrus</taxon>
    </lineage>
</organism>
<dbReference type="PhylomeDB" id="R7QLK7"/>
<gene>
    <name evidence="2" type="ORF">CHC_T00000956001</name>
</gene>
<dbReference type="GeneID" id="17325960"/>
<dbReference type="InterPro" id="IPR000164">
    <property type="entry name" value="Histone_H3/CENP-A"/>
</dbReference>
<feature type="region of interest" description="Disordered" evidence="1">
    <location>
        <begin position="1"/>
        <end position="20"/>
    </location>
</feature>
<dbReference type="GO" id="GO:0000786">
    <property type="term" value="C:nucleosome"/>
    <property type="evidence" value="ECO:0007669"/>
    <property type="project" value="InterPro"/>
</dbReference>
<sequence>MAETKQTARRSTGGKAPRKRIALHAARQTCVGREMMMFELSSSPNIEKGMRTPASPVDSANLHIWLRGRSRRYSVTAQEFVQLLGHHIKDYLVRRPNVEVTCEDAYWLGLPESVGDGNRYRTFSENEWDI</sequence>
<dbReference type="AlphaFoldDB" id="R7QLK7"/>
<dbReference type="Gramene" id="CDF38356">
    <property type="protein sequence ID" value="CDF38356"/>
    <property type="gene ID" value="CHC_T00000956001"/>
</dbReference>
<dbReference type="EMBL" id="HG001919">
    <property type="protein sequence ID" value="CDF38356.1"/>
    <property type="molecule type" value="Genomic_DNA"/>
</dbReference>
<evidence type="ECO:0000313" key="3">
    <source>
        <dbReference type="Proteomes" id="UP000012073"/>
    </source>
</evidence>
<dbReference type="RefSeq" id="XP_005718241.1">
    <property type="nucleotide sequence ID" value="XM_005718184.1"/>
</dbReference>